<name>A0A1Q2KZ02_9BACL</name>
<gene>
    <name evidence="2" type="ORF">B0X71_09870</name>
</gene>
<dbReference type="RefSeq" id="WP_077589241.1">
    <property type="nucleotide sequence ID" value="NZ_CP019640.1"/>
</dbReference>
<dbReference type="CDD" id="cd05403">
    <property type="entry name" value="NT_KNTase_like"/>
    <property type="match status" value="1"/>
</dbReference>
<dbReference type="Pfam" id="PF18765">
    <property type="entry name" value="Polbeta"/>
    <property type="match status" value="1"/>
</dbReference>
<feature type="domain" description="Polymerase beta nucleotidyltransferase" evidence="1">
    <location>
        <begin position="6"/>
        <end position="96"/>
    </location>
</feature>
<evidence type="ECO:0000259" key="1">
    <source>
        <dbReference type="Pfam" id="PF18765"/>
    </source>
</evidence>
<dbReference type="InterPro" id="IPR052930">
    <property type="entry name" value="TA_antitoxin_MntA"/>
</dbReference>
<dbReference type="InterPro" id="IPR043519">
    <property type="entry name" value="NT_sf"/>
</dbReference>
<evidence type="ECO:0000313" key="3">
    <source>
        <dbReference type="Proteomes" id="UP000188184"/>
    </source>
</evidence>
<accession>A0A1Q2KZ02</accession>
<organism evidence="2 3">
    <name type="scientific">Planococcus lenghuensis</name>
    <dbReference type="NCBI Taxonomy" id="2213202"/>
    <lineage>
        <taxon>Bacteria</taxon>
        <taxon>Bacillati</taxon>
        <taxon>Bacillota</taxon>
        <taxon>Bacilli</taxon>
        <taxon>Bacillales</taxon>
        <taxon>Caryophanaceae</taxon>
        <taxon>Planococcus</taxon>
    </lineage>
</organism>
<dbReference type="PANTHER" id="PTHR43852:SF2">
    <property type="entry name" value="PROTEIN ADENYLYLTRANSFERASE MNTA"/>
    <property type="match status" value="1"/>
</dbReference>
<dbReference type="KEGG" id="pmar:B0X71_09870"/>
<reference evidence="2 3" key="1">
    <citation type="submission" date="2017-02" db="EMBL/GenBank/DDBJ databases">
        <title>The complete genomic sequence of a novel cold adapted crude oil-degrading bacterium Planococcus qaidamina Y42.</title>
        <authorList>
            <person name="Yang R."/>
        </authorList>
    </citation>
    <scope>NUCLEOTIDE SEQUENCE [LARGE SCALE GENOMIC DNA]</scope>
    <source>
        <strain evidence="2 3">Y42</strain>
    </source>
</reference>
<dbReference type="Proteomes" id="UP000188184">
    <property type="component" value="Chromosome"/>
</dbReference>
<proteinExistence type="predicted"/>
<dbReference type="InterPro" id="IPR041633">
    <property type="entry name" value="Polbeta"/>
</dbReference>
<dbReference type="NCBIfam" id="NF047752">
    <property type="entry name" value="MntA_antitoxin"/>
    <property type="match status" value="1"/>
</dbReference>
<keyword evidence="3" id="KW-1185">Reference proteome</keyword>
<dbReference type="OrthoDB" id="9816197at2"/>
<sequence length="133" mass="15255">MNAKLEQAKHLLIERLSPSLLIVFGSSAKGTERPDSDLDIAFLSSEQIDEYQIFMIAEELAAILNKDVDLVDLARVSTVFQMQVLSSGQVLYETDERQRMDFEMKTYKMYAKLNEERQPVLDQIDKSGSIYEK</sequence>
<dbReference type="SUPFAM" id="SSF81301">
    <property type="entry name" value="Nucleotidyltransferase"/>
    <property type="match status" value="1"/>
</dbReference>
<dbReference type="Gene3D" id="3.30.460.10">
    <property type="entry name" value="Beta Polymerase, domain 2"/>
    <property type="match status" value="1"/>
</dbReference>
<protein>
    <submittedName>
        <fullName evidence="2">DNA polymerase subunit beta</fullName>
    </submittedName>
</protein>
<dbReference type="EMBL" id="CP019640">
    <property type="protein sequence ID" value="AQQ53354.1"/>
    <property type="molecule type" value="Genomic_DNA"/>
</dbReference>
<evidence type="ECO:0000313" key="2">
    <source>
        <dbReference type="EMBL" id="AQQ53354.1"/>
    </source>
</evidence>
<dbReference type="AlphaFoldDB" id="A0A1Q2KZ02"/>
<dbReference type="PANTHER" id="PTHR43852">
    <property type="entry name" value="NUCLEOTIDYLTRANSFERASE"/>
    <property type="match status" value="1"/>
</dbReference>